<name>A0AAV8D228_9POAL</name>
<dbReference type="PROSITE" id="PS50088">
    <property type="entry name" value="ANK_REPEAT"/>
    <property type="match status" value="2"/>
</dbReference>
<sequence>MDTVLLKHLSEASRNGDINELQLLMANEPSLLDRFVDDAPEGEEHDNPLHIAASCGHVDFTIELLQLKPQLAQMRNRQGRLPLHFAAASGHLQVMEKLINQQHDKTLYLSPDSKYGYMPAHMAAINGEYTTMKMLIEKCRDVLDKTTRAKETLMHLAVIANCLDSVRYLINLGVNPNEEDVDRNTCLHLACQNRNHHDVITYLLDHKDVEVNSTNASGLTPLDIILMSSSDSATDASLVRLLRRAGGEGAIQRDGRLFFGI</sequence>
<dbReference type="Proteomes" id="UP001140206">
    <property type="component" value="Chromosome 4"/>
</dbReference>
<comment type="caution">
    <text evidence="4">The sequence shown here is derived from an EMBL/GenBank/DDBJ whole genome shotgun (WGS) entry which is preliminary data.</text>
</comment>
<evidence type="ECO:0000256" key="1">
    <source>
        <dbReference type="ARBA" id="ARBA00022737"/>
    </source>
</evidence>
<evidence type="ECO:0000256" key="3">
    <source>
        <dbReference type="PROSITE-ProRule" id="PRU00023"/>
    </source>
</evidence>
<dbReference type="PANTHER" id="PTHR24186:SF38">
    <property type="entry name" value="ANKYRIN REPEAT FAMILY PROTEIN"/>
    <property type="match status" value="1"/>
</dbReference>
<feature type="repeat" description="ANK" evidence="3">
    <location>
        <begin position="78"/>
        <end position="100"/>
    </location>
</feature>
<protein>
    <submittedName>
        <fullName evidence="4">Uncharacterized protein</fullName>
    </submittedName>
</protein>
<reference evidence="4" key="1">
    <citation type="submission" date="2022-08" db="EMBL/GenBank/DDBJ databases">
        <authorList>
            <person name="Marques A."/>
        </authorList>
    </citation>
    <scope>NUCLEOTIDE SEQUENCE</scope>
    <source>
        <strain evidence="4">RhyPub2mFocal</strain>
        <tissue evidence="4">Leaves</tissue>
    </source>
</reference>
<dbReference type="PRINTS" id="PR01415">
    <property type="entry name" value="ANKYRIN"/>
</dbReference>
<dbReference type="SUPFAM" id="SSF48403">
    <property type="entry name" value="Ankyrin repeat"/>
    <property type="match status" value="1"/>
</dbReference>
<evidence type="ECO:0000313" key="4">
    <source>
        <dbReference type="EMBL" id="KAJ4761049.1"/>
    </source>
</evidence>
<dbReference type="Pfam" id="PF00023">
    <property type="entry name" value="Ank"/>
    <property type="match status" value="1"/>
</dbReference>
<dbReference type="PROSITE" id="PS50297">
    <property type="entry name" value="ANK_REP_REGION"/>
    <property type="match status" value="1"/>
</dbReference>
<dbReference type="PANTHER" id="PTHR24186">
    <property type="entry name" value="PROTEIN PHOSPHATASE 1 REGULATORY SUBUNIT"/>
    <property type="match status" value="1"/>
</dbReference>
<proteinExistence type="predicted"/>
<accession>A0AAV8D228</accession>
<dbReference type="SMART" id="SM00248">
    <property type="entry name" value="ANK"/>
    <property type="match status" value="6"/>
</dbReference>
<feature type="repeat" description="ANK" evidence="3">
    <location>
        <begin position="149"/>
        <end position="181"/>
    </location>
</feature>
<dbReference type="EMBL" id="JAMFTS010000004">
    <property type="protein sequence ID" value="KAJ4761049.1"/>
    <property type="molecule type" value="Genomic_DNA"/>
</dbReference>
<dbReference type="Gene3D" id="1.25.40.20">
    <property type="entry name" value="Ankyrin repeat-containing domain"/>
    <property type="match status" value="2"/>
</dbReference>
<organism evidence="4 5">
    <name type="scientific">Rhynchospora pubera</name>
    <dbReference type="NCBI Taxonomy" id="906938"/>
    <lineage>
        <taxon>Eukaryota</taxon>
        <taxon>Viridiplantae</taxon>
        <taxon>Streptophyta</taxon>
        <taxon>Embryophyta</taxon>
        <taxon>Tracheophyta</taxon>
        <taxon>Spermatophyta</taxon>
        <taxon>Magnoliopsida</taxon>
        <taxon>Liliopsida</taxon>
        <taxon>Poales</taxon>
        <taxon>Cyperaceae</taxon>
        <taxon>Cyperoideae</taxon>
        <taxon>Rhynchosporeae</taxon>
        <taxon>Rhynchospora</taxon>
    </lineage>
</organism>
<dbReference type="InterPro" id="IPR002110">
    <property type="entry name" value="Ankyrin_rpt"/>
</dbReference>
<evidence type="ECO:0000256" key="2">
    <source>
        <dbReference type="ARBA" id="ARBA00023043"/>
    </source>
</evidence>
<dbReference type="Pfam" id="PF12796">
    <property type="entry name" value="Ank_2"/>
    <property type="match status" value="2"/>
</dbReference>
<dbReference type="GO" id="GO:0005886">
    <property type="term" value="C:plasma membrane"/>
    <property type="evidence" value="ECO:0007669"/>
    <property type="project" value="TreeGrafter"/>
</dbReference>
<keyword evidence="2 3" id="KW-0040">ANK repeat</keyword>
<keyword evidence="5" id="KW-1185">Reference proteome</keyword>
<dbReference type="AlphaFoldDB" id="A0AAV8D228"/>
<keyword evidence="1" id="KW-0677">Repeat</keyword>
<gene>
    <name evidence="4" type="ORF">LUZ62_071424</name>
</gene>
<dbReference type="InterPro" id="IPR036770">
    <property type="entry name" value="Ankyrin_rpt-contain_sf"/>
</dbReference>
<evidence type="ECO:0000313" key="5">
    <source>
        <dbReference type="Proteomes" id="UP001140206"/>
    </source>
</evidence>